<evidence type="ECO:0000313" key="11">
    <source>
        <dbReference type="EMBL" id="GLQ69769.1"/>
    </source>
</evidence>
<dbReference type="EMBL" id="BSNW01000046">
    <property type="protein sequence ID" value="GLQ69769.1"/>
    <property type="molecule type" value="Genomic_DNA"/>
</dbReference>
<dbReference type="CDD" id="cd04187">
    <property type="entry name" value="DPM1_like_bac"/>
    <property type="match status" value="1"/>
</dbReference>
<evidence type="ECO:0000256" key="1">
    <source>
        <dbReference type="ARBA" id="ARBA00004651"/>
    </source>
</evidence>
<dbReference type="EMBL" id="LHZR01000103">
    <property type="protein sequence ID" value="KXV48503.1"/>
    <property type="molecule type" value="Genomic_DNA"/>
</dbReference>
<dbReference type="STRING" id="318683.A0U94_04690"/>
<organism evidence="12 13">
    <name type="scientific">Gluconobacter albidus</name>
    <dbReference type="NCBI Taxonomy" id="318683"/>
    <lineage>
        <taxon>Bacteria</taxon>
        <taxon>Pseudomonadati</taxon>
        <taxon>Pseudomonadota</taxon>
        <taxon>Alphaproteobacteria</taxon>
        <taxon>Acetobacterales</taxon>
        <taxon>Acetobacteraceae</taxon>
        <taxon>Gluconobacter</taxon>
    </lineage>
</organism>
<dbReference type="InterPro" id="IPR001173">
    <property type="entry name" value="Glyco_trans_2-like"/>
</dbReference>
<evidence type="ECO:0000256" key="4">
    <source>
        <dbReference type="ARBA" id="ARBA00022679"/>
    </source>
</evidence>
<dbReference type="SUPFAM" id="SSF53448">
    <property type="entry name" value="Nucleotide-diphospho-sugar transferases"/>
    <property type="match status" value="1"/>
</dbReference>
<reference evidence="11" key="1">
    <citation type="journal article" date="2014" name="Int. J. Syst. Evol. Microbiol.">
        <title>Complete genome of a new Firmicutes species belonging to the dominant human colonic microbiota ('Ruminococcus bicirculans') reveals two chromosomes and a selective capacity to utilize plant glucans.</title>
        <authorList>
            <consortium name="NISC Comparative Sequencing Program"/>
            <person name="Wegmann U."/>
            <person name="Louis P."/>
            <person name="Goesmann A."/>
            <person name="Henrissat B."/>
            <person name="Duncan S.H."/>
            <person name="Flint H.J."/>
        </authorList>
    </citation>
    <scope>NUCLEOTIDE SEQUENCE</scope>
    <source>
        <strain evidence="11">NBRC 3250</strain>
    </source>
</reference>
<evidence type="ECO:0000256" key="7">
    <source>
        <dbReference type="ARBA" id="ARBA00023136"/>
    </source>
</evidence>
<sequence length="308" mass="34749">MASQLSLIVPFYNEEAAIGHFARSILPVIDSIAETGWEIVCVDDGSSDATLRELIRLSEDDRRFRVLELSRNFGKEAALTAGLDAATGDAVIIIDADLQDPPEVIPEMVQAWREGAEVVLGKRIDRSSDSMLKRKTAAWFYALHNRLAHIRIPENVGDFRLMDRCVVEALRKLPERQRFMKGLFAWVGFRTVTIDYVRAPRAAGTTKFSGYSLWNFALEGFTSFSSVPIRLWTYLGTIGAALAILYAIFIVFRTILWGNSVPGYASLFVAIIFFSSVQIISIGMLGEYIGRIYMETKQRPIYVLRRKY</sequence>
<comment type="similarity">
    <text evidence="8">Belongs to the glycosyltransferase 2 family. GtrB subfamily.</text>
</comment>
<evidence type="ECO:0000259" key="10">
    <source>
        <dbReference type="Pfam" id="PF00535"/>
    </source>
</evidence>
<keyword evidence="3" id="KW-0328">Glycosyltransferase</keyword>
<dbReference type="AlphaFoldDB" id="A0A149TJM7"/>
<dbReference type="PANTHER" id="PTHR48090:SF1">
    <property type="entry name" value="PROPHAGE BACTOPRENOL GLUCOSYL TRANSFERASE HOMOLOG"/>
    <property type="match status" value="1"/>
</dbReference>
<feature type="domain" description="Glycosyltransferase 2-like" evidence="10">
    <location>
        <begin position="6"/>
        <end position="169"/>
    </location>
</feature>
<evidence type="ECO:0000313" key="12">
    <source>
        <dbReference type="EMBL" id="KXV48503.1"/>
    </source>
</evidence>
<dbReference type="Proteomes" id="UP000075636">
    <property type="component" value="Unassembled WGS sequence"/>
</dbReference>
<name>A0A149TJM7_9PROT</name>
<feature type="transmembrane region" description="Helical" evidence="9">
    <location>
        <begin position="231"/>
        <end position="252"/>
    </location>
</feature>
<dbReference type="PANTHER" id="PTHR48090">
    <property type="entry name" value="UNDECAPRENYL-PHOSPHATE 4-DEOXY-4-FORMAMIDO-L-ARABINOSE TRANSFERASE-RELATED"/>
    <property type="match status" value="1"/>
</dbReference>
<evidence type="ECO:0000256" key="3">
    <source>
        <dbReference type="ARBA" id="ARBA00022676"/>
    </source>
</evidence>
<reference evidence="14" key="3">
    <citation type="journal article" date="2019" name="Int. J. Syst. Evol. Microbiol.">
        <title>The Global Catalogue of Microorganisms (GCM) 10K type strain sequencing project: providing services to taxonomists for standard genome sequencing and annotation.</title>
        <authorList>
            <consortium name="The Broad Institute Genomics Platform"/>
            <consortium name="The Broad Institute Genome Sequencing Center for Infectious Disease"/>
            <person name="Wu L."/>
            <person name="Ma J."/>
        </authorList>
    </citation>
    <scope>NUCLEOTIDE SEQUENCE [LARGE SCALE GENOMIC DNA]</scope>
    <source>
        <strain evidence="14">NBRC 3250</strain>
    </source>
</reference>
<feature type="transmembrane region" description="Helical" evidence="9">
    <location>
        <begin position="264"/>
        <end position="289"/>
    </location>
</feature>
<evidence type="ECO:0000256" key="5">
    <source>
        <dbReference type="ARBA" id="ARBA00022692"/>
    </source>
</evidence>
<proteinExistence type="inferred from homology"/>
<dbReference type="GO" id="GO:0005886">
    <property type="term" value="C:plasma membrane"/>
    <property type="evidence" value="ECO:0007669"/>
    <property type="project" value="UniProtKB-SubCell"/>
</dbReference>
<comment type="subcellular location">
    <subcellularLocation>
        <location evidence="1">Cell membrane</location>
        <topology evidence="1">Multi-pass membrane protein</topology>
    </subcellularLocation>
</comment>
<dbReference type="InterPro" id="IPR029044">
    <property type="entry name" value="Nucleotide-diphossugar_trans"/>
</dbReference>
<dbReference type="OrthoDB" id="9807795at2"/>
<dbReference type="GO" id="GO:0016757">
    <property type="term" value="F:glycosyltransferase activity"/>
    <property type="evidence" value="ECO:0007669"/>
    <property type="project" value="UniProtKB-KW"/>
</dbReference>
<dbReference type="InterPro" id="IPR050256">
    <property type="entry name" value="Glycosyltransferase_2"/>
</dbReference>
<protein>
    <submittedName>
        <fullName evidence="12">Bactoprenol glucosyl transferase</fullName>
    </submittedName>
    <submittedName>
        <fullName evidence="11">Glycosyl transferase</fullName>
    </submittedName>
</protein>
<keyword evidence="5 9" id="KW-0812">Transmembrane</keyword>
<dbReference type="Gene3D" id="3.90.550.10">
    <property type="entry name" value="Spore Coat Polysaccharide Biosynthesis Protein SpsA, Chain A"/>
    <property type="match status" value="1"/>
</dbReference>
<evidence type="ECO:0000313" key="13">
    <source>
        <dbReference type="Proteomes" id="UP000075636"/>
    </source>
</evidence>
<keyword evidence="4 12" id="KW-0808">Transferase</keyword>
<evidence type="ECO:0000256" key="6">
    <source>
        <dbReference type="ARBA" id="ARBA00022989"/>
    </source>
</evidence>
<keyword evidence="2" id="KW-1003">Cell membrane</keyword>
<dbReference type="Proteomes" id="UP001156672">
    <property type="component" value="Unassembled WGS sequence"/>
</dbReference>
<evidence type="ECO:0000313" key="14">
    <source>
        <dbReference type="Proteomes" id="UP001156672"/>
    </source>
</evidence>
<dbReference type="Pfam" id="PF00535">
    <property type="entry name" value="Glycos_transf_2"/>
    <property type="match status" value="1"/>
</dbReference>
<accession>A0A149TJM7</accession>
<reference evidence="11" key="4">
    <citation type="submission" date="2023-01" db="EMBL/GenBank/DDBJ databases">
        <title>Draft genome sequence of Gluconobacter albidus strain NBRC 3250.</title>
        <authorList>
            <person name="Sun Q."/>
            <person name="Mori K."/>
        </authorList>
    </citation>
    <scope>NUCLEOTIDE SEQUENCE</scope>
    <source>
        <strain evidence="11">NBRC 3250</strain>
    </source>
</reference>
<dbReference type="RefSeq" id="WP_062107671.1">
    <property type="nucleotide sequence ID" value="NZ_BEWL01000013.1"/>
</dbReference>
<gene>
    <name evidence="12" type="ORF">AD945_07370</name>
    <name evidence="11" type="ORF">GCM10007866_22220</name>
</gene>
<evidence type="ECO:0000256" key="2">
    <source>
        <dbReference type="ARBA" id="ARBA00022475"/>
    </source>
</evidence>
<evidence type="ECO:0000256" key="9">
    <source>
        <dbReference type="SAM" id="Phobius"/>
    </source>
</evidence>
<keyword evidence="14" id="KW-1185">Reference proteome</keyword>
<evidence type="ECO:0000256" key="8">
    <source>
        <dbReference type="ARBA" id="ARBA00038152"/>
    </source>
</evidence>
<reference evidence="12 13" key="2">
    <citation type="submission" date="2015-06" db="EMBL/GenBank/DDBJ databases">
        <title>Improved classification and identification of acetic acid bacteria using matrix-assisted laser desorption/ionization time-of-flight mass spectrometry; Gluconobacter nephelii and Gluconobacter uchimurae are later heterotypic synonyms of Gluconobacter japonicus and Gluconobacter oxydans, respectively.</title>
        <authorList>
            <person name="Li L."/>
            <person name="Cleenwerck I."/>
            <person name="De Vuyst L."/>
            <person name="Vandamme P."/>
        </authorList>
    </citation>
    <scope>NUCLEOTIDE SEQUENCE [LARGE SCALE GENOMIC DNA]</scope>
    <source>
        <strain evidence="12 13">LMG 1768</strain>
    </source>
</reference>
<dbReference type="FunFam" id="3.90.550.10:FF:000079">
    <property type="entry name" value="Probable glycosyl transferase"/>
    <property type="match status" value="1"/>
</dbReference>
<dbReference type="PATRIC" id="fig|318683.6.peg.2011"/>
<comment type="caution">
    <text evidence="12">The sequence shown here is derived from an EMBL/GenBank/DDBJ whole genome shotgun (WGS) entry which is preliminary data.</text>
</comment>
<keyword evidence="6 9" id="KW-1133">Transmembrane helix</keyword>
<keyword evidence="7 9" id="KW-0472">Membrane</keyword>